<feature type="non-terminal residue" evidence="1">
    <location>
        <position position="101"/>
    </location>
</feature>
<name>A0A383F1P7_9ZZZZ</name>
<proteinExistence type="predicted"/>
<reference evidence="1" key="1">
    <citation type="submission" date="2018-05" db="EMBL/GenBank/DDBJ databases">
        <authorList>
            <person name="Lanie J.A."/>
            <person name="Ng W.-L."/>
            <person name="Kazmierczak K.M."/>
            <person name="Andrzejewski T.M."/>
            <person name="Davidsen T.M."/>
            <person name="Wayne K.J."/>
            <person name="Tettelin H."/>
            <person name="Glass J.I."/>
            <person name="Rusch D."/>
            <person name="Podicherti R."/>
            <person name="Tsui H.-C.T."/>
            <person name="Winkler M.E."/>
        </authorList>
    </citation>
    <scope>NUCLEOTIDE SEQUENCE</scope>
</reference>
<dbReference type="AlphaFoldDB" id="A0A383F1P7"/>
<organism evidence="1">
    <name type="scientific">marine metagenome</name>
    <dbReference type="NCBI Taxonomy" id="408172"/>
    <lineage>
        <taxon>unclassified sequences</taxon>
        <taxon>metagenomes</taxon>
        <taxon>ecological metagenomes</taxon>
    </lineage>
</organism>
<evidence type="ECO:0000313" key="1">
    <source>
        <dbReference type="EMBL" id="SVE62420.1"/>
    </source>
</evidence>
<sequence length="101" mass="11681">MEHTDKLLYEQVNTFINKYNNLPTKEALIIELDDTPLKEEEFENVTGLLDYLEGQNDEKPDIQWLLETTEKFCQDKAIYNAVVSSIKILDEPEKSKSDKGA</sequence>
<protein>
    <submittedName>
        <fullName evidence="1">Uncharacterized protein</fullName>
    </submittedName>
</protein>
<gene>
    <name evidence="1" type="ORF">METZ01_LOCUS515274</name>
</gene>
<accession>A0A383F1P7</accession>
<dbReference type="EMBL" id="UINC01230336">
    <property type="protein sequence ID" value="SVE62420.1"/>
    <property type="molecule type" value="Genomic_DNA"/>
</dbReference>